<proteinExistence type="predicted"/>
<feature type="region of interest" description="Disordered" evidence="2">
    <location>
        <begin position="457"/>
        <end position="554"/>
    </location>
</feature>
<feature type="compositionally biased region" description="Low complexity" evidence="2">
    <location>
        <begin position="616"/>
        <end position="635"/>
    </location>
</feature>
<feature type="region of interest" description="Disordered" evidence="2">
    <location>
        <begin position="745"/>
        <end position="785"/>
    </location>
</feature>
<dbReference type="Gene3D" id="1.20.58.1520">
    <property type="match status" value="1"/>
</dbReference>
<dbReference type="OrthoDB" id="642895at2759"/>
<dbReference type="STRING" id="50376.A0A517LP29"/>
<dbReference type="InterPro" id="IPR007145">
    <property type="entry name" value="MAP65_Ase1_PRC1"/>
</dbReference>
<name>A0A517LP29_9PEZI</name>
<evidence type="ECO:0000256" key="2">
    <source>
        <dbReference type="SAM" id="MobiDB-lite"/>
    </source>
</evidence>
<dbReference type="GO" id="GO:0008017">
    <property type="term" value="F:microtubule binding"/>
    <property type="evidence" value="ECO:0007669"/>
    <property type="project" value="InterPro"/>
</dbReference>
<reference evidence="3 4" key="1">
    <citation type="submission" date="2019-07" db="EMBL/GenBank/DDBJ databases">
        <title>Finished genome of Venturia effusa.</title>
        <authorList>
            <person name="Young C.A."/>
            <person name="Cox M.P."/>
            <person name="Ganley A.R.D."/>
            <person name="David W.J."/>
        </authorList>
    </citation>
    <scope>NUCLEOTIDE SEQUENCE [LARGE SCALE GENOMIC DNA]</scope>
    <source>
        <strain evidence="4">albino</strain>
    </source>
</reference>
<dbReference type="GO" id="GO:1990023">
    <property type="term" value="C:mitotic spindle midzone"/>
    <property type="evidence" value="ECO:0007669"/>
    <property type="project" value="TreeGrafter"/>
</dbReference>
<dbReference type="AlphaFoldDB" id="A0A517LP29"/>
<dbReference type="EMBL" id="CP042201">
    <property type="protein sequence ID" value="QDS77400.1"/>
    <property type="molecule type" value="Genomic_DNA"/>
</dbReference>
<evidence type="ECO:0000256" key="1">
    <source>
        <dbReference type="SAM" id="Coils"/>
    </source>
</evidence>
<feature type="region of interest" description="Disordered" evidence="2">
    <location>
        <begin position="611"/>
        <end position="712"/>
    </location>
</feature>
<keyword evidence="4" id="KW-1185">Reference proteome</keyword>
<gene>
    <name evidence="3" type="ORF">FKW77_006218</name>
</gene>
<feature type="compositionally biased region" description="Polar residues" evidence="2">
    <location>
        <begin position="517"/>
        <end position="533"/>
    </location>
</feature>
<organism evidence="3 4">
    <name type="scientific">Venturia effusa</name>
    <dbReference type="NCBI Taxonomy" id="50376"/>
    <lineage>
        <taxon>Eukaryota</taxon>
        <taxon>Fungi</taxon>
        <taxon>Dikarya</taxon>
        <taxon>Ascomycota</taxon>
        <taxon>Pezizomycotina</taxon>
        <taxon>Dothideomycetes</taxon>
        <taxon>Pleosporomycetidae</taxon>
        <taxon>Venturiales</taxon>
        <taxon>Venturiaceae</taxon>
        <taxon>Venturia</taxon>
    </lineage>
</organism>
<feature type="compositionally biased region" description="Basic and acidic residues" evidence="2">
    <location>
        <begin position="397"/>
        <end position="414"/>
    </location>
</feature>
<protein>
    <recommendedName>
        <fullName evidence="5">Anaphase spindle elongation protein 1</fullName>
    </recommendedName>
</protein>
<feature type="compositionally biased region" description="Low complexity" evidence="2">
    <location>
        <begin position="463"/>
        <end position="483"/>
    </location>
</feature>
<evidence type="ECO:0000313" key="4">
    <source>
        <dbReference type="Proteomes" id="UP000316270"/>
    </source>
</evidence>
<dbReference type="Proteomes" id="UP000316270">
    <property type="component" value="Chromosome 17"/>
</dbReference>
<evidence type="ECO:0000313" key="3">
    <source>
        <dbReference type="EMBL" id="QDS77400.1"/>
    </source>
</evidence>
<sequence>MDTSYLQQQVSTIINKLHELFDEIGIPSHERDSRESELFAALSETLHNQLKLVTNEKHEMAEEADHLLTTIKQMQISLEGPQNNAYDDDDLQVTYPLKPCLEGLKEKHKMVSKLHRERFQQVKKLADAIESYSSHLEPSFSKLKLPPTAPNASCPPDFDLSHAYFSALDDEFTRVYDEYERRLATVKSLCNDIINFWGELGTPQAQIDSNIVSLSREAPEQLGLHTEDLKRLQAKRDKLSDEKKGRERKLKDLRTQIESLWERLGVQEAEQRQFLAANRGCGMRTINEYEDELARLNELKRQNLGLFVEDSRVKLQQLWDSLYFSEEEMLEFTPAFSDVYSDALLSAHESEISRLEALKEQRAPTLTLIDRHKALVKERDDLANSSQDASRLMLRGQKGEKRDPGKLLREEKSRKRIAKELPKVEETLRKTLESWENEYGRPFLVWGDRYLDNLATTQSKAVPPRSKTPAPSAPPTTTKTTTTKVPLKSENDRAGTLRGAPRARTPTNFGTAPRGAFSSSMRAPDTAKSNKSPSRIPARAPLGNFPQGDNSPERKYHMRSQTIDMGPPRAAPPKMQDIFKRSMATPQPRDYGNENVERSASIIRQMAPEDPYYDRSGAASQASHTSSHSQFSQSSRPAYASHHSSYSTDSGTTHFSSQQQNGGYPGARRHPNGLPHFDYPMAPPSRPESRQISGHSAASATTASSIQTGSENWETYDDVSEVEPEIDASDAYYAKVRAAQARSFGNKRATPEGGWQSVQGLHPHQQHQPIGKKVRGLTPNPGREVLIVEDSGEVVRGRESWSDEEGF</sequence>
<keyword evidence="1" id="KW-0175">Coiled coil</keyword>
<feature type="region of interest" description="Disordered" evidence="2">
    <location>
        <begin position="380"/>
        <end position="414"/>
    </location>
</feature>
<feature type="compositionally biased region" description="Low complexity" evidence="2">
    <location>
        <begin position="696"/>
        <end position="705"/>
    </location>
</feature>
<dbReference type="GO" id="GO:0005737">
    <property type="term" value="C:cytoplasm"/>
    <property type="evidence" value="ECO:0007669"/>
    <property type="project" value="TreeGrafter"/>
</dbReference>
<feature type="compositionally biased region" description="Polar residues" evidence="2">
    <location>
        <begin position="642"/>
        <end position="662"/>
    </location>
</feature>
<evidence type="ECO:0008006" key="5">
    <source>
        <dbReference type="Google" id="ProtNLM"/>
    </source>
</evidence>
<dbReference type="PANTHER" id="PTHR19321">
    <property type="entry name" value="PROTEIN REGULATOR OF CYTOKINESIS 1 PRC1-RELATED"/>
    <property type="match status" value="1"/>
</dbReference>
<dbReference type="Pfam" id="PF03999">
    <property type="entry name" value="MAP65_ASE1"/>
    <property type="match status" value="1"/>
</dbReference>
<accession>A0A517LP29</accession>
<feature type="coiled-coil region" evidence="1">
    <location>
        <begin position="222"/>
        <end position="256"/>
    </location>
</feature>
<dbReference type="GO" id="GO:0051256">
    <property type="term" value="P:mitotic spindle midzone assembly"/>
    <property type="evidence" value="ECO:0007669"/>
    <property type="project" value="TreeGrafter"/>
</dbReference>
<dbReference type="PANTHER" id="PTHR19321:SF41">
    <property type="entry name" value="FASCETTO-RELATED"/>
    <property type="match status" value="1"/>
</dbReference>